<organism evidence="1 2">
    <name type="scientific">Pragia fontium</name>
    <dbReference type="NCBI Taxonomy" id="82985"/>
    <lineage>
        <taxon>Bacteria</taxon>
        <taxon>Pseudomonadati</taxon>
        <taxon>Pseudomonadota</taxon>
        <taxon>Gammaproteobacteria</taxon>
        <taxon>Enterobacterales</taxon>
        <taxon>Budviciaceae</taxon>
        <taxon>Pragia</taxon>
    </lineage>
</organism>
<dbReference type="Proteomes" id="UP001059610">
    <property type="component" value="Unassembled WGS sequence"/>
</dbReference>
<name>A0ABQ5LFU6_9GAMM</name>
<dbReference type="EMBL" id="BRLJ01000002">
    <property type="protein sequence ID" value="GKX62410.1"/>
    <property type="molecule type" value="Genomic_DNA"/>
</dbReference>
<dbReference type="RefSeq" id="WP_261821657.1">
    <property type="nucleotide sequence ID" value="NZ_BRLJ01000002.1"/>
</dbReference>
<comment type="caution">
    <text evidence="1">The sequence shown here is derived from an EMBL/GenBank/DDBJ whole genome shotgun (WGS) entry which is preliminary data.</text>
</comment>
<proteinExistence type="predicted"/>
<evidence type="ECO:0000313" key="2">
    <source>
        <dbReference type="Proteomes" id="UP001059610"/>
    </source>
</evidence>
<accession>A0ABQ5LFU6</accession>
<sequence>MFYHVIVTLGKDWIDTKKADLPKYPDLQLSFSSQKQVQQDNRLNLDGPLVILPPPDKIPIYEEDEKPVNHPSTSIFGSPIRSLTAEENHIRKSHTNTRLYKERVELLEEWAGFEPIKIQLTNFGQTIAKGLRVHLIIPKDNSLTLKQNDEKFPKKPEKYFISGIVMPVHDLNFLEFARLQAKMRIEDKNDHYELEWDIEKLQAGVVTSSNKVLLIKLTHPVDIKCTIFCDELPEPSNAIITLRPPEREVTINIEDIVNDQQFDELYQKYLSVFKQ</sequence>
<evidence type="ECO:0000313" key="1">
    <source>
        <dbReference type="EMBL" id="GKX62410.1"/>
    </source>
</evidence>
<gene>
    <name evidence="1" type="ORF">SOASR032_09790</name>
</gene>
<reference evidence="1" key="1">
    <citation type="submission" date="2022-06" db="EMBL/GenBank/DDBJ databases">
        <title>Draft genome sequences of Pragia fontium str. JCM24417.</title>
        <authorList>
            <person name="Wakabayashi Y."/>
            <person name="Kojima K."/>
        </authorList>
    </citation>
    <scope>NUCLEOTIDE SEQUENCE</scope>
    <source>
        <strain evidence="1">JCM 24417</strain>
    </source>
</reference>
<protein>
    <submittedName>
        <fullName evidence="1">Uncharacterized protein</fullName>
    </submittedName>
</protein>
<keyword evidence="2" id="KW-1185">Reference proteome</keyword>